<reference evidence="2 3" key="1">
    <citation type="journal article" date="2016" name="Nat. Commun.">
        <title>Thousands of microbial genomes shed light on interconnected biogeochemical processes in an aquifer system.</title>
        <authorList>
            <person name="Anantharaman K."/>
            <person name="Brown C.T."/>
            <person name="Hug L.A."/>
            <person name="Sharon I."/>
            <person name="Castelle C.J."/>
            <person name="Probst A.J."/>
            <person name="Thomas B.C."/>
            <person name="Singh A."/>
            <person name="Wilkins M.J."/>
            <person name="Karaoz U."/>
            <person name="Brodie E.L."/>
            <person name="Williams K.H."/>
            <person name="Hubbard S.S."/>
            <person name="Banfield J.F."/>
        </authorList>
    </citation>
    <scope>NUCLEOTIDE SEQUENCE [LARGE SCALE GENOMIC DNA]</scope>
</reference>
<gene>
    <name evidence="2" type="ORF">A3A91_00475</name>
</gene>
<dbReference type="InterPro" id="IPR036365">
    <property type="entry name" value="PGBD-like_sf"/>
</dbReference>
<evidence type="ECO:0000313" key="2">
    <source>
        <dbReference type="EMBL" id="OGI87129.1"/>
    </source>
</evidence>
<dbReference type="SUPFAM" id="SSF47090">
    <property type="entry name" value="PGBD-like"/>
    <property type="match status" value="1"/>
</dbReference>
<dbReference type="InterPro" id="IPR002477">
    <property type="entry name" value="Peptidoglycan-bd-like"/>
</dbReference>
<protein>
    <recommendedName>
        <fullName evidence="1">Peptidoglycan binding-like domain-containing protein</fullName>
    </recommendedName>
</protein>
<proteinExistence type="predicted"/>
<dbReference type="Gene3D" id="2.60.40.10">
    <property type="entry name" value="Immunoglobulins"/>
    <property type="match status" value="1"/>
</dbReference>
<evidence type="ECO:0000259" key="1">
    <source>
        <dbReference type="Pfam" id="PF01471"/>
    </source>
</evidence>
<dbReference type="Gene3D" id="1.10.101.10">
    <property type="entry name" value="PGBD-like superfamily/PGBD"/>
    <property type="match status" value="1"/>
</dbReference>
<sequence length="425" mass="46185">MKRLYPLFLVVFLFSFKTVFAVSVNISDCAITSTLRLGSRGSEVMCLQDKLKLSSVDGIFGPLTKIAVKAFQSSKGLVVDGIVGPLSSKALGVAVKNSVNYPVGCTSTTGYSPTTGIKCDGSSNLTISNPGTNNSDSSANNEVKVIIPKVQPPKVFSVSPEKVRSGDIVKIYGENFSLTGNTVRLRYGHIEARFENLSSSDGKVISFVFQPPEVKTMNKEELLDLPSTALNKILDPIKAAGGSIDDILIPYRNMKNEDDLRQFLNNNGHNFDELYGKFYVTIENVYGQGSSDKAILAGLRKLSFGSNLVISEQKNFLKKIFSLLEVFAPRKAYALLGQGGVNSGIITECTCGPGYITFMTDNRGVGTNFYWWAPGYVPRTGNPVLPGPNQLGWFIPNVAQCWMEAGPICFPIVANVVGIQWGQWP</sequence>
<comment type="caution">
    <text evidence="2">The sequence shown here is derived from an EMBL/GenBank/DDBJ whole genome shotgun (WGS) entry which is preliminary data.</text>
</comment>
<evidence type="ECO:0000313" key="3">
    <source>
        <dbReference type="Proteomes" id="UP000177001"/>
    </source>
</evidence>
<dbReference type="InterPro" id="IPR036366">
    <property type="entry name" value="PGBDSf"/>
</dbReference>
<name>A0A1F6WZ06_9BACT</name>
<feature type="domain" description="Peptidoglycan binding-like" evidence="1">
    <location>
        <begin position="49"/>
        <end position="86"/>
    </location>
</feature>
<dbReference type="InterPro" id="IPR013783">
    <property type="entry name" value="Ig-like_fold"/>
</dbReference>
<dbReference type="Pfam" id="PF01471">
    <property type="entry name" value="PG_binding_1"/>
    <property type="match status" value="1"/>
</dbReference>
<dbReference type="EMBL" id="MFUR01000005">
    <property type="protein sequence ID" value="OGI87129.1"/>
    <property type="molecule type" value="Genomic_DNA"/>
</dbReference>
<dbReference type="Proteomes" id="UP000177001">
    <property type="component" value="Unassembled WGS sequence"/>
</dbReference>
<organism evidence="2 3">
    <name type="scientific">Candidatus Nomurabacteria bacterium RIFCSPLOWO2_01_FULL_36_16</name>
    <dbReference type="NCBI Taxonomy" id="1801767"/>
    <lineage>
        <taxon>Bacteria</taxon>
        <taxon>Candidatus Nomuraibacteriota</taxon>
    </lineage>
</organism>
<accession>A0A1F6WZ06</accession>
<dbReference type="AlphaFoldDB" id="A0A1F6WZ06"/>